<evidence type="ECO:0000313" key="3">
    <source>
        <dbReference type="WBParaSite" id="ACRNAN_scaffold8163.g8089.t1"/>
    </source>
</evidence>
<dbReference type="Proteomes" id="UP000887540">
    <property type="component" value="Unplaced"/>
</dbReference>
<feature type="signal peptide" evidence="1">
    <location>
        <begin position="1"/>
        <end position="17"/>
    </location>
</feature>
<dbReference type="WBParaSite" id="ACRNAN_scaffold8163.g8089.t1">
    <property type="protein sequence ID" value="ACRNAN_scaffold8163.g8089.t1"/>
    <property type="gene ID" value="ACRNAN_scaffold8163.g8089"/>
</dbReference>
<dbReference type="AlphaFoldDB" id="A0A914EGI7"/>
<feature type="chain" id="PRO_5037931148" evidence="1">
    <location>
        <begin position="18"/>
        <end position="100"/>
    </location>
</feature>
<sequence length="100" mass="11042">MFYKLFLLAILIFIVSGQETPLCVWYRSAPFCGEGVDCPAGYTIKLDQCGKSDAAAYCQPEFGHNCWSGSKLLCCNADVPDPKNTSTYTCGDYGFRDKSQ</sequence>
<organism evidence="2 3">
    <name type="scientific">Acrobeloides nanus</name>
    <dbReference type="NCBI Taxonomy" id="290746"/>
    <lineage>
        <taxon>Eukaryota</taxon>
        <taxon>Metazoa</taxon>
        <taxon>Ecdysozoa</taxon>
        <taxon>Nematoda</taxon>
        <taxon>Chromadorea</taxon>
        <taxon>Rhabditida</taxon>
        <taxon>Tylenchina</taxon>
        <taxon>Cephalobomorpha</taxon>
        <taxon>Cephaloboidea</taxon>
        <taxon>Cephalobidae</taxon>
        <taxon>Acrobeloides</taxon>
    </lineage>
</organism>
<name>A0A914EGI7_9BILA</name>
<protein>
    <submittedName>
        <fullName evidence="3">Uncharacterized protein</fullName>
    </submittedName>
</protein>
<accession>A0A914EGI7</accession>
<reference evidence="3" key="1">
    <citation type="submission" date="2022-11" db="UniProtKB">
        <authorList>
            <consortium name="WormBaseParasite"/>
        </authorList>
    </citation>
    <scope>IDENTIFICATION</scope>
</reference>
<keyword evidence="2" id="KW-1185">Reference proteome</keyword>
<evidence type="ECO:0000256" key="1">
    <source>
        <dbReference type="SAM" id="SignalP"/>
    </source>
</evidence>
<proteinExistence type="predicted"/>
<keyword evidence="1" id="KW-0732">Signal</keyword>
<evidence type="ECO:0000313" key="2">
    <source>
        <dbReference type="Proteomes" id="UP000887540"/>
    </source>
</evidence>